<dbReference type="GeneID" id="93090610"/>
<dbReference type="OrthoDB" id="9809061at2"/>
<keyword evidence="7" id="KW-1185">Reference proteome</keyword>
<proteinExistence type="inferred from homology"/>
<evidence type="ECO:0000256" key="5">
    <source>
        <dbReference type="SAM" id="MobiDB-lite"/>
    </source>
</evidence>
<evidence type="ECO:0000313" key="7">
    <source>
        <dbReference type="Proteomes" id="UP000254920"/>
    </source>
</evidence>
<keyword evidence="2 4" id="KW-0810">Translation regulation</keyword>
<dbReference type="RefSeq" id="WP_089182438.1">
    <property type="nucleotide sequence ID" value="NZ_CP043427.1"/>
</dbReference>
<evidence type="ECO:0000256" key="4">
    <source>
        <dbReference type="HAMAP-Rule" id="MF_00167"/>
    </source>
</evidence>
<evidence type="ECO:0000256" key="1">
    <source>
        <dbReference type="ARBA" id="ARBA00022490"/>
    </source>
</evidence>
<dbReference type="GO" id="GO:0006109">
    <property type="term" value="P:regulation of carbohydrate metabolic process"/>
    <property type="evidence" value="ECO:0007669"/>
    <property type="project" value="InterPro"/>
</dbReference>
<protein>
    <recommendedName>
        <fullName evidence="4">Translational regulator CsrA</fullName>
    </recommendedName>
</protein>
<gene>
    <name evidence="4 6" type="primary">csrA</name>
    <name evidence="6" type="ORF">NCTC12475_00160</name>
</gene>
<keyword evidence="4" id="KW-1005">Bacterial flagellum biogenesis</keyword>
<feature type="region of interest" description="Disordered" evidence="5">
    <location>
        <begin position="56"/>
        <end position="75"/>
    </location>
</feature>
<evidence type="ECO:0000256" key="2">
    <source>
        <dbReference type="ARBA" id="ARBA00022845"/>
    </source>
</evidence>
<keyword evidence="1 4" id="KW-0963">Cytoplasm</keyword>
<comment type="similarity">
    <text evidence="4">Belongs to the CsrA/RsmA family.</text>
</comment>
<evidence type="ECO:0000256" key="3">
    <source>
        <dbReference type="ARBA" id="ARBA00022884"/>
    </source>
</evidence>
<dbReference type="GO" id="GO:0006402">
    <property type="term" value="P:mRNA catabolic process"/>
    <property type="evidence" value="ECO:0007669"/>
    <property type="project" value="InterPro"/>
</dbReference>
<dbReference type="GO" id="GO:0005829">
    <property type="term" value="C:cytosol"/>
    <property type="evidence" value="ECO:0007669"/>
    <property type="project" value="TreeGrafter"/>
</dbReference>
<dbReference type="NCBIfam" id="TIGR00202">
    <property type="entry name" value="csrA"/>
    <property type="match status" value="1"/>
</dbReference>
<dbReference type="SUPFAM" id="SSF117130">
    <property type="entry name" value="CsrA-like"/>
    <property type="match status" value="1"/>
</dbReference>
<organism evidence="6 7">
    <name type="scientific">Campylobacter sputorum subsp. sputorum</name>
    <dbReference type="NCBI Taxonomy" id="32024"/>
    <lineage>
        <taxon>Bacteria</taxon>
        <taxon>Pseudomonadati</taxon>
        <taxon>Campylobacterota</taxon>
        <taxon>Epsilonproteobacteria</taxon>
        <taxon>Campylobacterales</taxon>
        <taxon>Campylobacteraceae</taxon>
        <taxon>Campylobacter</taxon>
    </lineage>
</organism>
<comment type="subcellular location">
    <subcellularLocation>
        <location evidence="4">Cytoplasm</location>
    </subcellularLocation>
</comment>
<dbReference type="GO" id="GO:0044781">
    <property type="term" value="P:bacterial-type flagellum organization"/>
    <property type="evidence" value="ECO:0007669"/>
    <property type="project" value="UniProtKB-KW"/>
</dbReference>
<dbReference type="PANTHER" id="PTHR34984:SF1">
    <property type="entry name" value="CARBON STORAGE REGULATOR"/>
    <property type="match status" value="1"/>
</dbReference>
<evidence type="ECO:0000313" key="6">
    <source>
        <dbReference type="EMBL" id="SUX09709.1"/>
    </source>
</evidence>
<comment type="subunit">
    <text evidence="4">Homodimer; the beta-strands of each monomer intercalate to form a hydrophobic core, while the alpha-helices form wings that extend away from the core.</text>
</comment>
<dbReference type="GO" id="GO:0048027">
    <property type="term" value="F:mRNA 5'-UTR binding"/>
    <property type="evidence" value="ECO:0007669"/>
    <property type="project" value="UniProtKB-UniRule"/>
</dbReference>
<sequence>MLILSRKEDEIIKLGNDVTIKIVSIAKGGVKVGIDAPKDMMILRGELANDVTRENIQASKQSHENLSKLSEKLKK</sequence>
<dbReference type="InterPro" id="IPR036107">
    <property type="entry name" value="CsrA_sf"/>
</dbReference>
<dbReference type="Pfam" id="PF02599">
    <property type="entry name" value="CsrA"/>
    <property type="match status" value="1"/>
</dbReference>
<dbReference type="GO" id="GO:1902208">
    <property type="term" value="P:regulation of bacterial-type flagellum assembly"/>
    <property type="evidence" value="ECO:0007669"/>
    <property type="project" value="UniProtKB-UniRule"/>
</dbReference>
<accession>A0A381DH95</accession>
<dbReference type="AlphaFoldDB" id="A0A381DH95"/>
<dbReference type="HAMAP" id="MF_00167">
    <property type="entry name" value="CsrA"/>
    <property type="match status" value="1"/>
</dbReference>
<name>A0A381DH95_9BACT</name>
<dbReference type="STRING" id="32024.GCA_000788295_00078"/>
<dbReference type="PANTHER" id="PTHR34984">
    <property type="entry name" value="CARBON STORAGE REGULATOR"/>
    <property type="match status" value="1"/>
</dbReference>
<keyword evidence="4" id="KW-0678">Repressor</keyword>
<comment type="function">
    <text evidence="4">A translational regulator that binds mRNA to regulate translation initiation and/or mRNA stability. Usually binds in the 5'-UTR at or near the Shine-Dalgarno sequence preventing ribosome-binding, thus repressing translation. Its main target seems to be the major flagellin gene, while its function is anatagonized by FliW.</text>
</comment>
<dbReference type="EMBL" id="UFVD01000001">
    <property type="protein sequence ID" value="SUX09709.1"/>
    <property type="molecule type" value="Genomic_DNA"/>
</dbReference>
<feature type="compositionally biased region" description="Basic and acidic residues" evidence="5">
    <location>
        <begin position="61"/>
        <end position="75"/>
    </location>
</feature>
<dbReference type="GO" id="GO:0045947">
    <property type="term" value="P:negative regulation of translational initiation"/>
    <property type="evidence" value="ECO:0007669"/>
    <property type="project" value="UniProtKB-UniRule"/>
</dbReference>
<dbReference type="Proteomes" id="UP000254920">
    <property type="component" value="Unassembled WGS sequence"/>
</dbReference>
<dbReference type="Gene3D" id="2.60.40.4380">
    <property type="entry name" value="Translational regulator CsrA"/>
    <property type="match status" value="1"/>
</dbReference>
<reference evidence="6 7" key="1">
    <citation type="submission" date="2018-06" db="EMBL/GenBank/DDBJ databases">
        <authorList>
            <consortium name="Pathogen Informatics"/>
            <person name="Doyle S."/>
        </authorList>
    </citation>
    <scope>NUCLEOTIDE SEQUENCE [LARGE SCALE GENOMIC DNA]</scope>
    <source>
        <strain evidence="6 7">NCTC12475</strain>
    </source>
</reference>
<dbReference type="InterPro" id="IPR003751">
    <property type="entry name" value="CsrA"/>
</dbReference>
<keyword evidence="3 4" id="KW-0694">RNA-binding</keyword>